<dbReference type="CDD" id="cd01949">
    <property type="entry name" value="GGDEF"/>
    <property type="match status" value="1"/>
</dbReference>
<feature type="domain" description="GGDEF" evidence="2">
    <location>
        <begin position="1"/>
        <end position="142"/>
    </location>
</feature>
<sequence length="408" mass="45690">MSIFQGTLKRINDTLGHSAGDELLKEIAVRLEDCIRSSDIFGKFVLPIDPKLSMSRLTGDEFSILLTDLSEEEYTIRVIQRILEMLQAPININGQEIIISCSMGISVFPGDAEEVDPLLKSANMAMFHAKESGGNTWRFFSHEMNDRAVERMNIEIDLQKALEREEFVLMYQPQVELGTGKLVGLEALVRWQHPKLGLVSPFTFISVAEESALILPLGEWVLNEACRQAYAWRQAGLTPVRMGVNVSSHQFRQEDLVSIVQEALQKSGLPPSFLELEVTESSIMQDIDKTINVLGQLKEIGVKISVDDFGTGYSSLNYLKRFPLDTLKIDRSFITDIISNSNDAAIVTAIIAMAESLGLRTIAEGVETQEQLQYMRQKMCGEIQGFLISKPLKADELEHFMKPGLQLC</sequence>
<reference evidence="3 4" key="1">
    <citation type="submission" date="2020-08" db="EMBL/GenBank/DDBJ databases">
        <title>Bridging the membrane lipid divide: bacteria of the FCB group superphylum have the potential to synthesize archaeal ether lipids.</title>
        <authorList>
            <person name="Villanueva L."/>
            <person name="Von Meijenfeldt F.A.B."/>
            <person name="Westbye A.B."/>
            <person name="Yadav S."/>
            <person name="Hopmans E.C."/>
            <person name="Dutilh B.E."/>
            <person name="Sinninghe Damste J.S."/>
        </authorList>
    </citation>
    <scope>NUCLEOTIDE SEQUENCE [LARGE SCALE GENOMIC DNA]</scope>
    <source>
        <strain evidence="3">NIOZ-UU81</strain>
    </source>
</reference>
<name>A0A8J6N8H1_9BACT</name>
<protein>
    <submittedName>
        <fullName evidence="3">EAL domain-containing protein</fullName>
    </submittedName>
</protein>
<dbReference type="InterPro" id="IPR000160">
    <property type="entry name" value="GGDEF_dom"/>
</dbReference>
<evidence type="ECO:0000313" key="4">
    <source>
        <dbReference type="Proteomes" id="UP000599024"/>
    </source>
</evidence>
<feature type="domain" description="EAL" evidence="1">
    <location>
        <begin position="151"/>
        <end position="405"/>
    </location>
</feature>
<dbReference type="FunFam" id="3.20.20.450:FF:000001">
    <property type="entry name" value="Cyclic di-GMP phosphodiesterase yahA"/>
    <property type="match status" value="1"/>
</dbReference>
<dbReference type="Gene3D" id="3.20.20.450">
    <property type="entry name" value="EAL domain"/>
    <property type="match status" value="1"/>
</dbReference>
<gene>
    <name evidence="3" type="ORF">H8E79_06715</name>
</gene>
<dbReference type="SMART" id="SM00267">
    <property type="entry name" value="GGDEF"/>
    <property type="match status" value="1"/>
</dbReference>
<evidence type="ECO:0000259" key="1">
    <source>
        <dbReference type="PROSITE" id="PS50883"/>
    </source>
</evidence>
<comment type="caution">
    <text evidence="3">The sequence shown here is derived from an EMBL/GenBank/DDBJ whole genome shotgun (WGS) entry which is preliminary data.</text>
</comment>
<proteinExistence type="predicted"/>
<dbReference type="InterPro" id="IPR043128">
    <property type="entry name" value="Rev_trsase/Diguanyl_cyclase"/>
</dbReference>
<dbReference type="NCBIfam" id="TIGR00254">
    <property type="entry name" value="GGDEF"/>
    <property type="match status" value="1"/>
</dbReference>
<dbReference type="PROSITE" id="PS50887">
    <property type="entry name" value="GGDEF"/>
    <property type="match status" value="1"/>
</dbReference>
<organism evidence="3 4">
    <name type="scientific">Candidatus Desulfatifera sulfidica</name>
    <dbReference type="NCBI Taxonomy" id="2841691"/>
    <lineage>
        <taxon>Bacteria</taxon>
        <taxon>Pseudomonadati</taxon>
        <taxon>Thermodesulfobacteriota</taxon>
        <taxon>Desulfobulbia</taxon>
        <taxon>Desulfobulbales</taxon>
        <taxon>Desulfobulbaceae</taxon>
        <taxon>Candidatus Desulfatifera</taxon>
    </lineage>
</organism>
<dbReference type="Proteomes" id="UP000599024">
    <property type="component" value="Unassembled WGS sequence"/>
</dbReference>
<dbReference type="EMBL" id="JACNLK010000056">
    <property type="protein sequence ID" value="MBC8208843.1"/>
    <property type="molecule type" value="Genomic_DNA"/>
</dbReference>
<dbReference type="InterPro" id="IPR035919">
    <property type="entry name" value="EAL_sf"/>
</dbReference>
<dbReference type="InterPro" id="IPR001633">
    <property type="entry name" value="EAL_dom"/>
</dbReference>
<dbReference type="InterPro" id="IPR029787">
    <property type="entry name" value="Nucleotide_cyclase"/>
</dbReference>
<dbReference type="SUPFAM" id="SSF141868">
    <property type="entry name" value="EAL domain-like"/>
    <property type="match status" value="1"/>
</dbReference>
<dbReference type="PANTHER" id="PTHR33121">
    <property type="entry name" value="CYCLIC DI-GMP PHOSPHODIESTERASE PDEF"/>
    <property type="match status" value="1"/>
</dbReference>
<evidence type="ECO:0000313" key="3">
    <source>
        <dbReference type="EMBL" id="MBC8208843.1"/>
    </source>
</evidence>
<accession>A0A8J6N8H1</accession>
<evidence type="ECO:0000259" key="2">
    <source>
        <dbReference type="PROSITE" id="PS50887"/>
    </source>
</evidence>
<dbReference type="PROSITE" id="PS50883">
    <property type="entry name" value="EAL"/>
    <property type="match status" value="1"/>
</dbReference>
<dbReference type="Gene3D" id="3.30.70.270">
    <property type="match status" value="1"/>
</dbReference>
<dbReference type="Pfam" id="PF00563">
    <property type="entry name" value="EAL"/>
    <property type="match status" value="1"/>
</dbReference>
<dbReference type="Pfam" id="PF00990">
    <property type="entry name" value="GGDEF"/>
    <property type="match status" value="1"/>
</dbReference>
<dbReference type="PANTHER" id="PTHR33121:SF79">
    <property type="entry name" value="CYCLIC DI-GMP PHOSPHODIESTERASE PDED-RELATED"/>
    <property type="match status" value="1"/>
</dbReference>
<dbReference type="GO" id="GO:0071111">
    <property type="term" value="F:cyclic-guanylate-specific phosphodiesterase activity"/>
    <property type="evidence" value="ECO:0007669"/>
    <property type="project" value="InterPro"/>
</dbReference>
<dbReference type="AlphaFoldDB" id="A0A8J6N8H1"/>
<dbReference type="SUPFAM" id="SSF55073">
    <property type="entry name" value="Nucleotide cyclase"/>
    <property type="match status" value="1"/>
</dbReference>
<dbReference type="InterPro" id="IPR050706">
    <property type="entry name" value="Cyclic-di-GMP_PDE-like"/>
</dbReference>
<dbReference type="CDD" id="cd01948">
    <property type="entry name" value="EAL"/>
    <property type="match status" value="1"/>
</dbReference>
<dbReference type="SMART" id="SM00052">
    <property type="entry name" value="EAL"/>
    <property type="match status" value="1"/>
</dbReference>